<dbReference type="GeneID" id="37110225"/>
<dbReference type="EMBL" id="MSFK01000012">
    <property type="protein sequence ID" value="PWY88664.1"/>
    <property type="molecule type" value="Genomic_DNA"/>
</dbReference>
<reference evidence="1 2" key="1">
    <citation type="submission" date="2016-12" db="EMBL/GenBank/DDBJ databases">
        <title>The genomes of Aspergillus section Nigri reveals drivers in fungal speciation.</title>
        <authorList>
            <consortium name="DOE Joint Genome Institute"/>
            <person name="Vesth T.C."/>
            <person name="Nybo J."/>
            <person name="Theobald S."/>
            <person name="Brandl J."/>
            <person name="Frisvad J.C."/>
            <person name="Nielsen K.F."/>
            <person name="Lyhne E.K."/>
            <person name="Kogle M.E."/>
            <person name="Kuo A."/>
            <person name="Riley R."/>
            <person name="Clum A."/>
            <person name="Nolan M."/>
            <person name="Lipzen A."/>
            <person name="Salamov A."/>
            <person name="Henrissat B."/>
            <person name="Wiebenga A."/>
            <person name="De Vries R.P."/>
            <person name="Grigoriev I.V."/>
            <person name="Mortensen U.H."/>
            <person name="Andersen M.R."/>
            <person name="Baker S.E."/>
        </authorList>
    </citation>
    <scope>NUCLEOTIDE SEQUENCE [LARGE SCALE GENOMIC DNA]</scope>
    <source>
        <strain evidence="1 2">CBS 115572</strain>
    </source>
</reference>
<feature type="non-terminal residue" evidence="1">
    <location>
        <position position="1"/>
    </location>
</feature>
<gene>
    <name evidence="1" type="ORF">BO94DRAFT_464764</name>
</gene>
<proteinExistence type="predicted"/>
<dbReference type="Proteomes" id="UP000246702">
    <property type="component" value="Unassembled WGS sequence"/>
</dbReference>
<evidence type="ECO:0000313" key="1">
    <source>
        <dbReference type="EMBL" id="PWY88664.1"/>
    </source>
</evidence>
<organism evidence="1 2">
    <name type="scientific">Aspergillus sclerotioniger CBS 115572</name>
    <dbReference type="NCBI Taxonomy" id="1450535"/>
    <lineage>
        <taxon>Eukaryota</taxon>
        <taxon>Fungi</taxon>
        <taxon>Dikarya</taxon>
        <taxon>Ascomycota</taxon>
        <taxon>Pezizomycotina</taxon>
        <taxon>Eurotiomycetes</taxon>
        <taxon>Eurotiomycetidae</taxon>
        <taxon>Eurotiales</taxon>
        <taxon>Aspergillaceae</taxon>
        <taxon>Aspergillus</taxon>
        <taxon>Aspergillus subgen. Circumdati</taxon>
    </lineage>
</organism>
<protein>
    <submittedName>
        <fullName evidence="1">Uncharacterized protein</fullName>
    </submittedName>
</protein>
<keyword evidence="2" id="KW-1185">Reference proteome</keyword>
<dbReference type="OrthoDB" id="3531591at2759"/>
<evidence type="ECO:0000313" key="2">
    <source>
        <dbReference type="Proteomes" id="UP000246702"/>
    </source>
</evidence>
<dbReference type="AlphaFoldDB" id="A0A317WQ92"/>
<name>A0A317WQ92_9EURO</name>
<dbReference type="RefSeq" id="XP_025468026.1">
    <property type="nucleotide sequence ID" value="XM_025608082.1"/>
</dbReference>
<comment type="caution">
    <text evidence="1">The sequence shown here is derived from an EMBL/GenBank/DDBJ whole genome shotgun (WGS) entry which is preliminary data.</text>
</comment>
<dbReference type="STRING" id="1450535.A0A317WQ92"/>
<sequence>TAGEVNRNKSIFIILLSKDKSLLFIYSIIPVQEEDILKVFIKMIQYLENFDIIYSISSLENKLWLDYLQITRILNLIRIILPDKDINVSL</sequence>
<accession>A0A317WQ92</accession>